<protein>
    <submittedName>
        <fullName evidence="4">Uncharacterized protein LOC111083008</fullName>
    </submittedName>
</protein>
<accession>A0ABM1SNS7</accession>
<evidence type="ECO:0000313" key="4">
    <source>
        <dbReference type="RefSeq" id="XP_022245283.1"/>
    </source>
</evidence>
<proteinExistence type="predicted"/>
<feature type="compositionally biased region" description="Acidic residues" evidence="1">
    <location>
        <begin position="11"/>
        <end position="22"/>
    </location>
</feature>
<reference evidence="4" key="1">
    <citation type="submission" date="2025-08" db="UniProtKB">
        <authorList>
            <consortium name="RefSeq"/>
        </authorList>
    </citation>
    <scope>IDENTIFICATION</scope>
    <source>
        <tissue evidence="4">Muscle</tissue>
    </source>
</reference>
<evidence type="ECO:0000313" key="3">
    <source>
        <dbReference type="Proteomes" id="UP000694941"/>
    </source>
</evidence>
<dbReference type="GeneID" id="111083008"/>
<dbReference type="Proteomes" id="UP000694941">
    <property type="component" value="Unplaced"/>
</dbReference>
<feature type="compositionally biased region" description="Basic and acidic residues" evidence="1">
    <location>
        <begin position="49"/>
        <end position="61"/>
    </location>
</feature>
<keyword evidence="2" id="KW-0472">Membrane</keyword>
<organism evidence="3 4">
    <name type="scientific">Limulus polyphemus</name>
    <name type="common">Atlantic horseshoe crab</name>
    <dbReference type="NCBI Taxonomy" id="6850"/>
    <lineage>
        <taxon>Eukaryota</taxon>
        <taxon>Metazoa</taxon>
        <taxon>Ecdysozoa</taxon>
        <taxon>Arthropoda</taxon>
        <taxon>Chelicerata</taxon>
        <taxon>Merostomata</taxon>
        <taxon>Xiphosura</taxon>
        <taxon>Limulidae</taxon>
        <taxon>Limulus</taxon>
    </lineage>
</organism>
<evidence type="ECO:0000256" key="2">
    <source>
        <dbReference type="SAM" id="Phobius"/>
    </source>
</evidence>
<feature type="region of interest" description="Disordered" evidence="1">
    <location>
        <begin position="49"/>
        <end position="93"/>
    </location>
</feature>
<keyword evidence="2" id="KW-0812">Transmembrane</keyword>
<name>A0ABM1SNS7_LIMPO</name>
<feature type="region of interest" description="Disordered" evidence="1">
    <location>
        <begin position="1"/>
        <end position="26"/>
    </location>
</feature>
<sequence length="573" mass="65293">MEEQMKTNEDSKEDTENVSDFDESLKSEAAFTAKNKDLNGSQQILNDVTFEKSTSRTKETSGLKTQKNNIINSDSQPEFTSCNSELPHNSSVKGPKFPFSTRTSSHACDQDEIDRLKQIQNITTSNRLVLAKDLSPLKREDNRGSRTSEKTVSILKPVSNNSSSSDCVSECPVCRQSPQDQKHLFRKFASEDKGTKKREMIHQNTANSGMYDWNTNQGTFQNPEREAPTKRIQLNDTAVSLCGQCGFNKKGRVSKQCEEYYNSLQEGKSRQRPRVSGGCTYCQKQRNQDLHAEHKTKNISCNGCGVGNCKHLSNMNTRVNSVRSSCKNQGYNSGGSSVGFIRDIDRDIVHDSYPSSGTFQYRYPYMDSWNSKQGVEPEIHRYANDSRGTIKSENQWSFPISQCTCNHHIGHYGHRRHITFAEDLEPQEGQCSEKLNPIFQKSGVGFEPTEHIMDPEPVFLSPSRLHADYVRGVKHKKSLPEADDFLAYRKRQPDSQTQHINNPFQLSQTQDYYRHYPWPNVQNWENFLYKQRLRKRKKRAMYMGVIAIGIIVVVGIAVAMVLAVLRRKHSNVA</sequence>
<feature type="compositionally biased region" description="Basic and acidic residues" evidence="1">
    <location>
        <begin position="1"/>
        <end position="10"/>
    </location>
</feature>
<keyword evidence="3" id="KW-1185">Reference proteome</keyword>
<gene>
    <name evidence="4" type="primary">LOC111083008</name>
</gene>
<evidence type="ECO:0000256" key="1">
    <source>
        <dbReference type="SAM" id="MobiDB-lite"/>
    </source>
</evidence>
<feature type="transmembrane region" description="Helical" evidence="2">
    <location>
        <begin position="540"/>
        <end position="565"/>
    </location>
</feature>
<keyword evidence="2" id="KW-1133">Transmembrane helix</keyword>
<dbReference type="RefSeq" id="XP_022245283.1">
    <property type="nucleotide sequence ID" value="XM_022389575.1"/>
</dbReference>
<feature type="compositionally biased region" description="Polar residues" evidence="1">
    <location>
        <begin position="62"/>
        <end position="92"/>
    </location>
</feature>